<feature type="signal peptide" evidence="1">
    <location>
        <begin position="1"/>
        <end position="19"/>
    </location>
</feature>
<keyword evidence="3" id="KW-1185">Reference proteome</keyword>
<protein>
    <submittedName>
        <fullName evidence="2">Uncharacterized protein</fullName>
    </submittedName>
</protein>
<proteinExistence type="predicted"/>
<name>A0ABW5MFA5_9SPHI</name>
<reference evidence="3" key="1">
    <citation type="journal article" date="2019" name="Int. J. Syst. Evol. Microbiol.">
        <title>The Global Catalogue of Microorganisms (GCM) 10K type strain sequencing project: providing services to taxonomists for standard genome sequencing and annotation.</title>
        <authorList>
            <consortium name="The Broad Institute Genomics Platform"/>
            <consortium name="The Broad Institute Genome Sequencing Center for Infectious Disease"/>
            <person name="Wu L."/>
            <person name="Ma J."/>
        </authorList>
    </citation>
    <scope>NUCLEOTIDE SEQUENCE [LARGE SCALE GENOMIC DNA]</scope>
    <source>
        <strain evidence="3">KCTC 42866</strain>
    </source>
</reference>
<accession>A0ABW5MFA5</accession>
<sequence length="333" mass="36591">MKRLSLILLMMLCYSLVKAQKNEVNFDVISYTMPEGWQRQENDGGLQLSVADKKSGAYAMVVITRASASTVSANENFNYNWDKLVKKTVQVNSAPAMSSPGNENGWEIISGGADYTSGRTSGTVTLMTATGGGKAVSVVLMTNTKQYQNDLTAFLNSLKLTTAISGLNSIATSSKSADIDFAGTWINRSSSNGLGTSGYIENEYIFNANGSYFFYAKIFNQSINNLILKKEKGTFEVSGKQLTLIPVSSVTEGWSRKNDIDEFGKLLSSQKNVLEKVSYQFTKHYFSGIQEWNLVLQASKPTKRDGPFSSNTTFNNAWYYAQPSVNKPAIKLP</sequence>
<evidence type="ECO:0000313" key="2">
    <source>
        <dbReference type="EMBL" id="MFD2581428.1"/>
    </source>
</evidence>
<comment type="caution">
    <text evidence="2">The sequence shown here is derived from an EMBL/GenBank/DDBJ whole genome shotgun (WGS) entry which is preliminary data.</text>
</comment>
<dbReference type="Proteomes" id="UP001597461">
    <property type="component" value="Unassembled WGS sequence"/>
</dbReference>
<evidence type="ECO:0000256" key="1">
    <source>
        <dbReference type="SAM" id="SignalP"/>
    </source>
</evidence>
<feature type="chain" id="PRO_5047266644" evidence="1">
    <location>
        <begin position="20"/>
        <end position="333"/>
    </location>
</feature>
<dbReference type="RefSeq" id="WP_379074684.1">
    <property type="nucleotide sequence ID" value="NZ_JBHULL010000003.1"/>
</dbReference>
<gene>
    <name evidence="2" type="ORF">ACFSR6_02930</name>
</gene>
<evidence type="ECO:0000313" key="3">
    <source>
        <dbReference type="Proteomes" id="UP001597461"/>
    </source>
</evidence>
<dbReference type="EMBL" id="JBHULL010000003">
    <property type="protein sequence ID" value="MFD2581428.1"/>
    <property type="molecule type" value="Genomic_DNA"/>
</dbReference>
<keyword evidence="1" id="KW-0732">Signal</keyword>
<organism evidence="2 3">
    <name type="scientific">Pedobacter vanadiisoli</name>
    <dbReference type="NCBI Taxonomy" id="1761975"/>
    <lineage>
        <taxon>Bacteria</taxon>
        <taxon>Pseudomonadati</taxon>
        <taxon>Bacteroidota</taxon>
        <taxon>Sphingobacteriia</taxon>
        <taxon>Sphingobacteriales</taxon>
        <taxon>Sphingobacteriaceae</taxon>
        <taxon>Pedobacter</taxon>
    </lineage>
</organism>